<accession>A0A146GCP7</accession>
<dbReference type="InterPro" id="IPR051450">
    <property type="entry name" value="Gfo/Idh/MocA_Oxidoreductases"/>
</dbReference>
<dbReference type="Gene3D" id="3.30.360.10">
    <property type="entry name" value="Dihydrodipicolinate Reductase, domain 2"/>
    <property type="match status" value="1"/>
</dbReference>
<dbReference type="SUPFAM" id="SSF51735">
    <property type="entry name" value="NAD(P)-binding Rossmann-fold domains"/>
    <property type="match status" value="1"/>
</dbReference>
<comment type="caution">
    <text evidence="4">The sequence shown here is derived from an EMBL/GenBank/DDBJ whole genome shotgun (WGS) entry which is preliminary data.</text>
</comment>
<dbReference type="InterPro" id="IPR000683">
    <property type="entry name" value="Gfo/Idh/MocA-like_OxRdtase_N"/>
</dbReference>
<protein>
    <submittedName>
        <fullName evidence="4">Oxidoreductase family, C-terminal alpha/beta domain contining protein</fullName>
    </submittedName>
</protein>
<dbReference type="InParanoid" id="A0A146GCP7"/>
<feature type="domain" description="Gfo/Idh/MocA-like oxidoreductase N-terminal" evidence="2">
    <location>
        <begin position="26"/>
        <end position="154"/>
    </location>
</feature>
<dbReference type="SUPFAM" id="SSF55347">
    <property type="entry name" value="Glyceraldehyde-3-phosphate dehydrogenase-like, C-terminal domain"/>
    <property type="match status" value="1"/>
</dbReference>
<dbReference type="RefSeq" id="WP_084400484.1">
    <property type="nucleotide sequence ID" value="NZ_BDCO01000002.1"/>
</dbReference>
<proteinExistence type="predicted"/>
<feature type="region of interest" description="Disordered" evidence="1">
    <location>
        <begin position="1"/>
        <end position="23"/>
    </location>
</feature>
<dbReference type="EMBL" id="BDCO01000002">
    <property type="protein sequence ID" value="GAT34296.1"/>
    <property type="molecule type" value="Genomic_DNA"/>
</dbReference>
<evidence type="ECO:0000313" key="5">
    <source>
        <dbReference type="Proteomes" id="UP000076023"/>
    </source>
</evidence>
<dbReference type="Proteomes" id="UP000076023">
    <property type="component" value="Unassembled WGS sequence"/>
</dbReference>
<dbReference type="GO" id="GO:0000166">
    <property type="term" value="F:nucleotide binding"/>
    <property type="evidence" value="ECO:0007669"/>
    <property type="project" value="InterPro"/>
</dbReference>
<keyword evidence="5" id="KW-1185">Reference proteome</keyword>
<feature type="domain" description="Gfo/Idh/MocA-like oxidoreductase C-terminal" evidence="3">
    <location>
        <begin position="166"/>
        <end position="452"/>
    </location>
</feature>
<gene>
    <name evidence="4" type="ORF">TSACC_22721</name>
</gene>
<sequence length="480" mass="53670">MNTLIQQPRSPEPATTSDRSAKATRRFAYVGTGGRVKMFLDPVAESYREEAEIVALCDLSLTRARFHNRRLQERFGYHPVPVYHSSDFGKMLQETTPDEVVVCTIDREHDRYIIEALEAGCDVVTEKPMTIDAERCRRILDAVERTGRTVRVAFNYRWAPGATKVKEILASGVIGRIRQVTMEYFLNTSHGADYFRRWHANKSDSGGLLVHKSTHHFDLINWWIDSIPESVFARGGLCFYGYDNAVARGDAALTRYPRYFGHDTKGDPFAYTYGDSMVEDSTYEEGLYLQAEAETGYVRDQNVFRKGISIEDVMNVMVRYRSGALLNYTLNAFSPQEGYRVTFSGDGGRIEYEEDHGAHILDAEGRRVPVNEHSHGGPHRLRVFPHFRPSYSIPVSAGTGGHGGGDCLLQEQIFAAHPPIDPFGRSAGHLQGTASILVGIAANRSMEHGGEVIIRDLVDLTPCALRLSELDTVQSETPAS</sequence>
<dbReference type="AlphaFoldDB" id="A0A146GCP7"/>
<name>A0A146GCP7_TERSA</name>
<dbReference type="Gene3D" id="3.40.50.720">
    <property type="entry name" value="NAD(P)-binding Rossmann-like Domain"/>
    <property type="match status" value="1"/>
</dbReference>
<dbReference type="STRING" id="690879.TSACC_22721"/>
<dbReference type="OrthoDB" id="9781031at2"/>
<evidence type="ECO:0000259" key="3">
    <source>
        <dbReference type="Pfam" id="PF02894"/>
    </source>
</evidence>
<dbReference type="InterPro" id="IPR004104">
    <property type="entry name" value="Gfo/Idh/MocA-like_OxRdtase_C"/>
</dbReference>
<dbReference type="PANTHER" id="PTHR43377:SF2">
    <property type="entry name" value="BINDING ROSSMANN FOLD OXIDOREDUCTASE, PUTATIVE (AFU_ORTHOLOGUE AFUA_4G00560)-RELATED"/>
    <property type="match status" value="1"/>
</dbReference>
<evidence type="ECO:0000313" key="4">
    <source>
        <dbReference type="EMBL" id="GAT34296.1"/>
    </source>
</evidence>
<reference evidence="5" key="1">
    <citation type="journal article" date="2017" name="Genome Announc.">
        <title>Draft Genome Sequence of Terrimicrobium sacchariphilum NM-5T, a Facultative Anaerobic Soil Bacterium of the Class Spartobacteria.</title>
        <authorList>
            <person name="Qiu Y.L."/>
            <person name="Tourlousse D.M."/>
            <person name="Matsuura N."/>
            <person name="Ohashi A."/>
            <person name="Sekiguchi Y."/>
        </authorList>
    </citation>
    <scope>NUCLEOTIDE SEQUENCE [LARGE SCALE GENOMIC DNA]</scope>
    <source>
        <strain evidence="5">NM-5</strain>
    </source>
</reference>
<evidence type="ECO:0000256" key="1">
    <source>
        <dbReference type="SAM" id="MobiDB-lite"/>
    </source>
</evidence>
<organism evidence="4 5">
    <name type="scientific">Terrimicrobium sacchariphilum</name>
    <dbReference type="NCBI Taxonomy" id="690879"/>
    <lineage>
        <taxon>Bacteria</taxon>
        <taxon>Pseudomonadati</taxon>
        <taxon>Verrucomicrobiota</taxon>
        <taxon>Terrimicrobiia</taxon>
        <taxon>Terrimicrobiales</taxon>
        <taxon>Terrimicrobiaceae</taxon>
        <taxon>Terrimicrobium</taxon>
    </lineage>
</organism>
<dbReference type="InterPro" id="IPR036291">
    <property type="entry name" value="NAD(P)-bd_dom_sf"/>
</dbReference>
<feature type="compositionally biased region" description="Polar residues" evidence="1">
    <location>
        <begin position="1"/>
        <end position="18"/>
    </location>
</feature>
<evidence type="ECO:0000259" key="2">
    <source>
        <dbReference type="Pfam" id="PF01408"/>
    </source>
</evidence>
<dbReference type="PANTHER" id="PTHR43377">
    <property type="entry name" value="BILIVERDIN REDUCTASE A"/>
    <property type="match status" value="1"/>
</dbReference>
<dbReference type="Pfam" id="PF01408">
    <property type="entry name" value="GFO_IDH_MocA"/>
    <property type="match status" value="1"/>
</dbReference>
<dbReference type="Pfam" id="PF02894">
    <property type="entry name" value="GFO_IDH_MocA_C"/>
    <property type="match status" value="1"/>
</dbReference>